<comment type="caution">
    <text evidence="1">The sequence shown here is derived from an EMBL/GenBank/DDBJ whole genome shotgun (WGS) entry which is preliminary data.</text>
</comment>
<name>A0A811R2S9_9POAL</name>
<dbReference type="EMBL" id="CAJGYO010000012">
    <property type="protein sequence ID" value="CAD6264119.1"/>
    <property type="molecule type" value="Genomic_DNA"/>
</dbReference>
<dbReference type="AlphaFoldDB" id="A0A811R2S9"/>
<sequence>MEEEEVHIAVGKNTRKEELNIRWAAAKFPKATIVLVHVHWPSEWMPFMGGEVLYKFADEKEKERHRDKEASAMMEMFSKYKSQCGKRKNYRAPRTFGFDQGEGAQYRTQAI</sequence>
<evidence type="ECO:0000313" key="2">
    <source>
        <dbReference type="Proteomes" id="UP000604825"/>
    </source>
</evidence>
<keyword evidence="2" id="KW-1185">Reference proteome</keyword>
<accession>A0A811R2S9</accession>
<dbReference type="Proteomes" id="UP000604825">
    <property type="component" value="Unassembled WGS sequence"/>
</dbReference>
<proteinExistence type="predicted"/>
<evidence type="ECO:0000313" key="1">
    <source>
        <dbReference type="EMBL" id="CAD6264119.1"/>
    </source>
</evidence>
<organism evidence="1 2">
    <name type="scientific">Miscanthus lutarioriparius</name>
    <dbReference type="NCBI Taxonomy" id="422564"/>
    <lineage>
        <taxon>Eukaryota</taxon>
        <taxon>Viridiplantae</taxon>
        <taxon>Streptophyta</taxon>
        <taxon>Embryophyta</taxon>
        <taxon>Tracheophyta</taxon>
        <taxon>Spermatophyta</taxon>
        <taxon>Magnoliopsida</taxon>
        <taxon>Liliopsida</taxon>
        <taxon>Poales</taxon>
        <taxon>Poaceae</taxon>
        <taxon>PACMAD clade</taxon>
        <taxon>Panicoideae</taxon>
        <taxon>Andropogonodae</taxon>
        <taxon>Andropogoneae</taxon>
        <taxon>Saccharinae</taxon>
        <taxon>Miscanthus</taxon>
    </lineage>
</organism>
<reference evidence="1" key="1">
    <citation type="submission" date="2020-10" db="EMBL/GenBank/DDBJ databases">
        <authorList>
            <person name="Han B."/>
            <person name="Lu T."/>
            <person name="Zhao Q."/>
            <person name="Huang X."/>
            <person name="Zhao Y."/>
        </authorList>
    </citation>
    <scope>NUCLEOTIDE SEQUENCE</scope>
</reference>
<gene>
    <name evidence="1" type="ORF">NCGR_LOCUS47424</name>
</gene>
<protein>
    <submittedName>
        <fullName evidence="1">Uncharacterized protein</fullName>
    </submittedName>
</protein>